<protein>
    <submittedName>
        <fullName evidence="2">Transposase</fullName>
    </submittedName>
</protein>
<dbReference type="AlphaFoldDB" id="A0A1I7WH06"/>
<name>A0A1I7WH06_HETBA</name>
<proteinExistence type="predicted"/>
<evidence type="ECO:0000313" key="1">
    <source>
        <dbReference type="Proteomes" id="UP000095283"/>
    </source>
</evidence>
<keyword evidence="1" id="KW-1185">Reference proteome</keyword>
<evidence type="ECO:0000313" key="2">
    <source>
        <dbReference type="WBParaSite" id="Hba_04279"/>
    </source>
</evidence>
<accession>A0A1I7WH06</accession>
<dbReference type="Proteomes" id="UP000095283">
    <property type="component" value="Unplaced"/>
</dbReference>
<organism evidence="1 2">
    <name type="scientific">Heterorhabditis bacteriophora</name>
    <name type="common">Entomopathogenic nematode worm</name>
    <dbReference type="NCBI Taxonomy" id="37862"/>
    <lineage>
        <taxon>Eukaryota</taxon>
        <taxon>Metazoa</taxon>
        <taxon>Ecdysozoa</taxon>
        <taxon>Nematoda</taxon>
        <taxon>Chromadorea</taxon>
        <taxon>Rhabditida</taxon>
        <taxon>Rhabditina</taxon>
        <taxon>Rhabditomorpha</taxon>
        <taxon>Strongyloidea</taxon>
        <taxon>Heterorhabditidae</taxon>
        <taxon>Heterorhabditis</taxon>
    </lineage>
</organism>
<dbReference type="WBParaSite" id="Hba_04279">
    <property type="protein sequence ID" value="Hba_04279"/>
    <property type="gene ID" value="Hba_04279"/>
</dbReference>
<reference evidence="2" key="1">
    <citation type="submission" date="2016-11" db="UniProtKB">
        <authorList>
            <consortium name="WormBaseParasite"/>
        </authorList>
    </citation>
    <scope>IDENTIFICATION</scope>
</reference>
<sequence length="46" mass="5403">MNWATELYLNQFTHQISLRSTTTFKRLDNFLQKKVLDNQAAALNAF</sequence>